<dbReference type="Pfam" id="PF10878">
    <property type="entry name" value="DUF2672"/>
    <property type="match status" value="1"/>
</dbReference>
<dbReference type="EMBL" id="LANP01000027">
    <property type="protein sequence ID" value="KJV55156.1"/>
    <property type="molecule type" value="Genomic_DNA"/>
</dbReference>
<organism evidence="1 2">
    <name type="scientific">Orientia chuto str. Dubai</name>
    <dbReference type="NCBI Taxonomy" id="1359168"/>
    <lineage>
        <taxon>Bacteria</taxon>
        <taxon>Pseudomonadati</taxon>
        <taxon>Pseudomonadota</taxon>
        <taxon>Alphaproteobacteria</taxon>
        <taxon>Rickettsiales</taxon>
        <taxon>Rickettsiaceae</taxon>
        <taxon>Rickettsieae</taxon>
        <taxon>Orientia</taxon>
    </lineage>
</organism>
<dbReference type="PATRIC" id="fig|1359168.3.peg.679"/>
<accession>A0A0F3MHN0</accession>
<protein>
    <submittedName>
        <fullName evidence="1">Uncharacterized protein</fullName>
    </submittedName>
</protein>
<dbReference type="RefSeq" id="WP_045797538.1">
    <property type="nucleotide sequence ID" value="NZ_LANP01000027.1"/>
</dbReference>
<dbReference type="InterPro" id="IPR022718">
    <property type="entry name" value="DUF2672"/>
</dbReference>
<evidence type="ECO:0000313" key="2">
    <source>
        <dbReference type="Proteomes" id="UP000033616"/>
    </source>
</evidence>
<dbReference type="Proteomes" id="UP000033616">
    <property type="component" value="Unassembled WGS sequence"/>
</dbReference>
<dbReference type="AlphaFoldDB" id="A0A0F3MHN0"/>
<dbReference type="STRING" id="1359168.OCHUTO_0945"/>
<evidence type="ECO:0000313" key="1">
    <source>
        <dbReference type="EMBL" id="KJV55156.1"/>
    </source>
</evidence>
<reference evidence="1 2" key="1">
    <citation type="submission" date="2015-02" db="EMBL/GenBank/DDBJ databases">
        <title>Genome Sequencing of Rickettsiales.</title>
        <authorList>
            <person name="Daugherty S.C."/>
            <person name="Su Q."/>
            <person name="Abolude K."/>
            <person name="Beier-Sexton M."/>
            <person name="Carlyon J.A."/>
            <person name="Carter R."/>
            <person name="Day N.P."/>
            <person name="Dumler S.J."/>
            <person name="Dyachenko V."/>
            <person name="Godinez A."/>
            <person name="Kurtti T.J."/>
            <person name="Lichay M."/>
            <person name="Mullins K.E."/>
            <person name="Ott S."/>
            <person name="Pappas-Brown V."/>
            <person name="Paris D.H."/>
            <person name="Patel P."/>
            <person name="Richards A.L."/>
            <person name="Sadzewicz L."/>
            <person name="Sears K."/>
            <person name="Seidman D."/>
            <person name="Sengamalay N."/>
            <person name="Stenos J."/>
            <person name="Tallon L.J."/>
            <person name="Vincent G."/>
            <person name="Fraser C.M."/>
            <person name="Munderloh U."/>
            <person name="Dunning-Hotopp J.C."/>
        </authorList>
    </citation>
    <scope>NUCLEOTIDE SEQUENCE [LARGE SCALE GENOMIC DNA]</scope>
    <source>
        <strain evidence="1 2">Fuller</strain>
    </source>
</reference>
<proteinExistence type="predicted"/>
<name>A0A0F3MHN0_9RICK</name>
<gene>
    <name evidence="1" type="ORF">OCHUTO_0945</name>
</gene>
<sequence length="122" mass="14220">MSLSFGEIIVIIIIAILVAKPHDIKYILKQIYSLKILLQNRYHDILSSFNLDNREDDDYSDNSSIYNSDINKSEVNQMNLYLQKIAELGESYHGNYNLSSIKKYFLTIKNKSSNKKKHNKKC</sequence>
<comment type="caution">
    <text evidence="1">The sequence shown here is derived from an EMBL/GenBank/DDBJ whole genome shotgun (WGS) entry which is preliminary data.</text>
</comment>
<dbReference type="OrthoDB" id="7160888at2"/>
<keyword evidence="2" id="KW-1185">Reference proteome</keyword>